<accession>A0AAV9ZJY0</accession>
<sequence length="145" mass="16590">MLNCLLASPAITIFCPVYDLYACQYAIPTTLPFPELVGMLAARRYDPGNHKKIEFFEVSRYAGEIDEFLDAKVAHKLRVLRDDGMDIRIQTLQKIDSSPTCGANHFKQYHCGKRIESDGEGRASQQKNEKIPKRKEEEGRKRGRE</sequence>
<dbReference type="AlphaFoldDB" id="A0AAV9ZJY0"/>
<dbReference type="EMBL" id="JAWWNJ010000137">
    <property type="protein sequence ID" value="KAK6984480.1"/>
    <property type="molecule type" value="Genomic_DNA"/>
</dbReference>
<evidence type="ECO:0000313" key="3">
    <source>
        <dbReference type="Proteomes" id="UP001362999"/>
    </source>
</evidence>
<gene>
    <name evidence="2" type="ORF">R3P38DRAFT_2806493</name>
</gene>
<feature type="region of interest" description="Disordered" evidence="1">
    <location>
        <begin position="115"/>
        <end position="145"/>
    </location>
</feature>
<organism evidence="2 3">
    <name type="scientific">Favolaschia claudopus</name>
    <dbReference type="NCBI Taxonomy" id="2862362"/>
    <lineage>
        <taxon>Eukaryota</taxon>
        <taxon>Fungi</taxon>
        <taxon>Dikarya</taxon>
        <taxon>Basidiomycota</taxon>
        <taxon>Agaricomycotina</taxon>
        <taxon>Agaricomycetes</taxon>
        <taxon>Agaricomycetidae</taxon>
        <taxon>Agaricales</taxon>
        <taxon>Marasmiineae</taxon>
        <taxon>Mycenaceae</taxon>
        <taxon>Favolaschia</taxon>
    </lineage>
</organism>
<evidence type="ECO:0000256" key="1">
    <source>
        <dbReference type="SAM" id="MobiDB-lite"/>
    </source>
</evidence>
<reference evidence="2 3" key="1">
    <citation type="journal article" date="2024" name="J Genomics">
        <title>Draft genome sequencing and assembly of Favolaschia claudopus CIRM-BRFM 2984 isolated from oak limbs.</title>
        <authorList>
            <person name="Navarro D."/>
            <person name="Drula E."/>
            <person name="Chaduli D."/>
            <person name="Cazenave R."/>
            <person name="Ahrendt S."/>
            <person name="Wang J."/>
            <person name="Lipzen A."/>
            <person name="Daum C."/>
            <person name="Barry K."/>
            <person name="Grigoriev I.V."/>
            <person name="Favel A."/>
            <person name="Rosso M.N."/>
            <person name="Martin F."/>
        </authorList>
    </citation>
    <scope>NUCLEOTIDE SEQUENCE [LARGE SCALE GENOMIC DNA]</scope>
    <source>
        <strain evidence="2 3">CIRM-BRFM 2984</strain>
    </source>
</reference>
<proteinExistence type="predicted"/>
<dbReference type="Proteomes" id="UP001362999">
    <property type="component" value="Unassembled WGS sequence"/>
</dbReference>
<evidence type="ECO:0000313" key="2">
    <source>
        <dbReference type="EMBL" id="KAK6984480.1"/>
    </source>
</evidence>
<comment type="caution">
    <text evidence="2">The sequence shown here is derived from an EMBL/GenBank/DDBJ whole genome shotgun (WGS) entry which is preliminary data.</text>
</comment>
<protein>
    <submittedName>
        <fullName evidence="2">Uncharacterized protein</fullName>
    </submittedName>
</protein>
<keyword evidence="3" id="KW-1185">Reference proteome</keyword>
<name>A0AAV9ZJY0_9AGAR</name>